<dbReference type="PANTHER" id="PTHR31131">
    <property type="entry name" value="CHROMOSOME 1, WHOLE GENOME SHOTGUN SEQUENCE"/>
    <property type="match status" value="1"/>
</dbReference>
<comment type="caution">
    <text evidence="3">The sequence shown here is derived from an EMBL/GenBank/DDBJ whole genome shotgun (WGS) entry which is preliminary data.</text>
</comment>
<sequence length="347" mass="37571">MISPEDYVVIQVEGQGLDAGQRVLELTRPLAMAGISIFFKTTYFSDYILVPLKARSSVVTALEQRGFTFSVDVSAFMHQSQLSPPPSSHRNHRHSPSSSQSSGTLGECSFHQHSSHRTPPSTPPAANVHELQTRTFTRLRKNNITPEADRSIQLISCAGRKEETPDNLSKLKDDLLQCLISTCTCPSSKNAEVENIPENCTRFLSLTLTDVDPISLFIESRFVNPPSDAACSASPSTFHTLKSLPNLVLGSRDQPDDTLIPIILDLRELPLEATGIVCGVAATLSRDTAINTSEGQPDAVEISFLSTAKAGTVLVKENDLSKALGAMETGFSMAVKEMEQKDGGPTT</sequence>
<proteinExistence type="predicted"/>
<dbReference type="Pfam" id="PF13840">
    <property type="entry name" value="ACT_7"/>
    <property type="match status" value="1"/>
</dbReference>
<evidence type="ECO:0000313" key="3">
    <source>
        <dbReference type="EMBL" id="KKY22617.1"/>
    </source>
</evidence>
<dbReference type="InterPro" id="IPR045865">
    <property type="entry name" value="ACT-like_dom_sf"/>
</dbReference>
<organism evidence="3 4">
    <name type="scientific">Phaeomoniella chlamydospora</name>
    <name type="common">Phaeoacremonium chlamydosporum</name>
    <dbReference type="NCBI Taxonomy" id="158046"/>
    <lineage>
        <taxon>Eukaryota</taxon>
        <taxon>Fungi</taxon>
        <taxon>Dikarya</taxon>
        <taxon>Ascomycota</taxon>
        <taxon>Pezizomycotina</taxon>
        <taxon>Eurotiomycetes</taxon>
        <taxon>Chaetothyriomycetidae</taxon>
        <taxon>Phaeomoniellales</taxon>
        <taxon>Phaeomoniellaceae</taxon>
        <taxon>Phaeomoniella</taxon>
    </lineage>
</organism>
<evidence type="ECO:0000259" key="2">
    <source>
        <dbReference type="Pfam" id="PF13840"/>
    </source>
</evidence>
<evidence type="ECO:0000256" key="1">
    <source>
        <dbReference type="SAM" id="MobiDB-lite"/>
    </source>
</evidence>
<dbReference type="Gene3D" id="3.30.2130.10">
    <property type="entry name" value="VC0802-like"/>
    <property type="match status" value="2"/>
</dbReference>
<dbReference type="InterPro" id="IPR027795">
    <property type="entry name" value="CASTOR_ACT_dom"/>
</dbReference>
<dbReference type="GO" id="GO:0046394">
    <property type="term" value="P:carboxylic acid biosynthetic process"/>
    <property type="evidence" value="ECO:0007669"/>
    <property type="project" value="UniProtKB-ARBA"/>
</dbReference>
<reference evidence="3 4" key="1">
    <citation type="submission" date="2015-05" db="EMBL/GenBank/DDBJ databases">
        <title>Distinctive expansion of gene families associated with plant cell wall degradation and secondary metabolism in the genomes of grapevine trunk pathogens.</title>
        <authorList>
            <person name="Lawrence D.P."/>
            <person name="Travadon R."/>
            <person name="Rolshausen P.E."/>
            <person name="Baumgartner K."/>
        </authorList>
    </citation>
    <scope>NUCLEOTIDE SEQUENCE [LARGE SCALE GENOMIC DNA]</scope>
    <source>
        <strain evidence="3">UCRPC4</strain>
    </source>
</reference>
<gene>
    <name evidence="3" type="ORF">UCRPC4_g03234</name>
</gene>
<feature type="region of interest" description="Disordered" evidence="1">
    <location>
        <begin position="79"/>
        <end position="128"/>
    </location>
</feature>
<dbReference type="InterPro" id="IPR051719">
    <property type="entry name" value="CASTOR_mTORC1"/>
</dbReference>
<feature type="domain" description="CASTOR ACT" evidence="2">
    <location>
        <begin position="3"/>
        <end position="63"/>
    </location>
</feature>
<dbReference type="GO" id="GO:0006520">
    <property type="term" value="P:amino acid metabolic process"/>
    <property type="evidence" value="ECO:0007669"/>
    <property type="project" value="UniProtKB-ARBA"/>
</dbReference>
<evidence type="ECO:0000313" key="4">
    <source>
        <dbReference type="Proteomes" id="UP000053317"/>
    </source>
</evidence>
<dbReference type="SUPFAM" id="SSF55021">
    <property type="entry name" value="ACT-like"/>
    <property type="match status" value="1"/>
</dbReference>
<dbReference type="EMBL" id="LCWF01000075">
    <property type="protein sequence ID" value="KKY22617.1"/>
    <property type="molecule type" value="Genomic_DNA"/>
</dbReference>
<dbReference type="Proteomes" id="UP000053317">
    <property type="component" value="Unassembled WGS sequence"/>
</dbReference>
<protein>
    <recommendedName>
        <fullName evidence="2">CASTOR ACT domain-containing protein</fullName>
    </recommendedName>
</protein>
<name>A0A0G2EID9_PHACM</name>
<accession>A0A0G2EID9</accession>
<dbReference type="AlphaFoldDB" id="A0A0G2EID9"/>
<dbReference type="PANTHER" id="PTHR31131:SF6">
    <property type="entry name" value="CASTOR ACT DOMAIN-CONTAINING PROTEIN"/>
    <property type="match status" value="1"/>
</dbReference>
<reference evidence="3 4" key="2">
    <citation type="submission" date="2015-05" db="EMBL/GenBank/DDBJ databases">
        <authorList>
            <person name="Morales-Cruz A."/>
            <person name="Amrine K.C."/>
            <person name="Cantu D."/>
        </authorList>
    </citation>
    <scope>NUCLEOTIDE SEQUENCE [LARGE SCALE GENOMIC DNA]</scope>
    <source>
        <strain evidence="3">UCRPC4</strain>
    </source>
</reference>
<dbReference type="OrthoDB" id="58529at2759"/>
<keyword evidence="4" id="KW-1185">Reference proteome</keyword>